<reference evidence="3 4" key="1">
    <citation type="submission" date="2016-11" db="EMBL/GenBank/DDBJ databases">
        <title>The macronuclear genome of Stentor coeruleus: a giant cell with tiny introns.</title>
        <authorList>
            <person name="Slabodnick M."/>
            <person name="Ruby J.G."/>
            <person name="Reiff S.B."/>
            <person name="Swart E.C."/>
            <person name="Gosai S."/>
            <person name="Prabakaran S."/>
            <person name="Witkowska E."/>
            <person name="Larue G.E."/>
            <person name="Fisher S."/>
            <person name="Freeman R.M."/>
            <person name="Gunawardena J."/>
            <person name="Chu W."/>
            <person name="Stover N.A."/>
            <person name="Gregory B.D."/>
            <person name="Nowacki M."/>
            <person name="Derisi J."/>
            <person name="Roy S.W."/>
            <person name="Marshall W.F."/>
            <person name="Sood P."/>
        </authorList>
    </citation>
    <scope>NUCLEOTIDE SEQUENCE [LARGE SCALE GENOMIC DNA]</scope>
    <source>
        <strain evidence="3">WM001</strain>
    </source>
</reference>
<dbReference type="Proteomes" id="UP000187209">
    <property type="component" value="Unassembled WGS sequence"/>
</dbReference>
<comment type="caution">
    <text evidence="3">The sequence shown here is derived from an EMBL/GenBank/DDBJ whole genome shotgun (WGS) entry which is preliminary data.</text>
</comment>
<organism evidence="3 4">
    <name type="scientific">Stentor coeruleus</name>
    <dbReference type="NCBI Taxonomy" id="5963"/>
    <lineage>
        <taxon>Eukaryota</taxon>
        <taxon>Sar</taxon>
        <taxon>Alveolata</taxon>
        <taxon>Ciliophora</taxon>
        <taxon>Postciliodesmatophora</taxon>
        <taxon>Heterotrichea</taxon>
        <taxon>Heterotrichida</taxon>
        <taxon>Stentoridae</taxon>
        <taxon>Stentor</taxon>
    </lineage>
</organism>
<evidence type="ECO:0000313" key="4">
    <source>
        <dbReference type="Proteomes" id="UP000187209"/>
    </source>
</evidence>
<proteinExistence type="predicted"/>
<protein>
    <submittedName>
        <fullName evidence="3">Uncharacterized protein</fullName>
    </submittedName>
</protein>
<accession>A0A1R2BAK3</accession>
<feature type="coiled-coil region" evidence="1">
    <location>
        <begin position="160"/>
        <end position="194"/>
    </location>
</feature>
<sequence>MDSEESKEIVIDKVLVAKLLKKLTSLFYDELKTLCDAAGYHITDLMPKPKESFIEKGSPSDVENIRFLHYEENRIAKIMKISSDIASNPESHLYKSPSTIQLLKQLNINVVAQNKNSRTVSVNLGDTYKTFHKPQDIIQYNYEREKEKYNRSLQMIEKISTIKEEEMRKKEEKLKRLAERERKLQADRMKKEEEHEKQTQMQIERRRNILLRKYQIEESINKQCFEIGIILEKRMNKLTERDKRDLREKMRKTQAKIQSRIHNDFQRIVMDEIRIKEEEKEVEIMMQELQKKIESRVRKYEYNVKKRIQTARSHSVKVEQRFSQNLKDENNKQEDKLKKIIDKTKKCEEKKDKKTVISKENAEKMKTDIEKSFDRQHRGIKDLNEAELRRLDEIEQRENDKRRTFNVIKNQLNEIHKEKKYKNTTRERNHSAKYSQTQENYMRYKEKVIEKHQRLQQVAEEIKIHKDLLSNLKRRSNFEVQDARSLHTSPIKPKSLGLHMQRESESMPNL</sequence>
<evidence type="ECO:0000256" key="2">
    <source>
        <dbReference type="SAM" id="MobiDB-lite"/>
    </source>
</evidence>
<keyword evidence="1" id="KW-0175">Coiled coil</keyword>
<gene>
    <name evidence="3" type="ORF">SteCoe_27463</name>
</gene>
<feature type="region of interest" description="Disordered" evidence="2">
    <location>
        <begin position="480"/>
        <end position="510"/>
    </location>
</feature>
<feature type="compositionally biased region" description="Basic and acidic residues" evidence="2">
    <location>
        <begin position="500"/>
        <end position="510"/>
    </location>
</feature>
<dbReference type="OrthoDB" id="324368at2759"/>
<feature type="coiled-coil region" evidence="1">
    <location>
        <begin position="236"/>
        <end position="295"/>
    </location>
</feature>
<dbReference type="AlphaFoldDB" id="A0A1R2BAK3"/>
<evidence type="ECO:0000313" key="3">
    <source>
        <dbReference type="EMBL" id="OMJ73787.1"/>
    </source>
</evidence>
<keyword evidence="4" id="KW-1185">Reference proteome</keyword>
<dbReference type="EMBL" id="MPUH01000796">
    <property type="protein sequence ID" value="OMJ73787.1"/>
    <property type="molecule type" value="Genomic_DNA"/>
</dbReference>
<evidence type="ECO:0000256" key="1">
    <source>
        <dbReference type="SAM" id="Coils"/>
    </source>
</evidence>
<name>A0A1R2BAK3_9CILI</name>
<feature type="coiled-coil region" evidence="1">
    <location>
        <begin position="323"/>
        <end position="350"/>
    </location>
</feature>